<sequence length="1214" mass="136962">MWMSDVREDLGRDNTRTLVAAASPLSEAMALAAGGALHLFAKRDQSGRRIFPGHERQGDSISALLVLPMSGSTHESQTTQTHLVQHVVAVGHESGWVEIVSMTGDILFRRQLGSGRVLKFRASGDGPLARGGRRTPMEAVYLPSISDLLMVYADGIVAMAGKVLFESLIKNQSLLAQMRAQGLHGECTTQDNQVPVKRLLVKDQMITDMSVYKYANTALDQMIHMSQSSNIIEGNLQSLGQITQLVSVGQNPIMRFNSPYNIHAQDLTELAENVVSTVKSGFVRVATGLFWGKPDANQEDKKPKELEQRLSLNHAMKDAMKQGKMIEVSLNGLYFAVMDNQNRVILVDCLSGIILHVWKGLHHVQIGWTLARPENGLASIDEDEKVACVLVIYLPRRGSLEVWWPESKEKLAEFSVAKNGKLLSCFNGILDPTNRSRHIRERDLVLLGEDGSISEIIIPTRYLSDQKKTRYSSFQQQHLLALLSEVPLSDDTCAKVMEQVKSASSAVTQISMLVDIFKADQIELDFVKRILAEIDIQMKDREEESTILKNCYATLTNLVSLFENINESLASRGENRIPSLTQDDFPGLHLIDITEAPEKLTHTSPLNLDSFVSHWALSVDVFDIETESVEMRLGQRDASSNLLEGFMTVVHLQGERKVLETFQELGLSYQDLLKFVFQNVTNWSHANLLRLTMGIKPLLSIALILSRGEGTKSSVFYTFTRSLLLKEPMNMSVLVLACQWHEFAYNNAAFRDLYVDSDRIKRFVTAYLHLEQNLQAKVLGESSKENPANHTYADAFQAGNGRVVEIICQWFVQHGIGPKDLESEKIRDFLSLAESDFPKSVQSETLLSHLTWEYIHAWAKKRDQLRYLDYGFQCLKALLKLDGVDLNVPNMLWKTFLHKVGRDAVNVTEIRSPTRCLRDVGVGEECLPELLQWLVKVLFLMIQNDQRDVHLSKPDEKPQFYDDISDVPQAHLLDHAHSVVVDSDVIALQFQYVFVANLIWEFDLQFKPMALFSNQESNLFFQSEASTQLGVLISMGQNASLRHIRKKFLDTACHRSVQTIHLLPTEDGQGEWDMSSYKVWMSQLALLAKMWFLQDKLKEYQILALYSNGHDSLGEDLFSCFPDRESLAVKLIHIALLRVTKFVYESEDHNRRLAAVKPDLLVKLSQLQNEAMDITTVTVEDTKSLLITLCGLGLAEGMMQVIYDCLALVQMFMK</sequence>
<evidence type="ECO:0000256" key="2">
    <source>
        <dbReference type="ARBA" id="ARBA00008153"/>
    </source>
</evidence>
<dbReference type="GO" id="GO:0005096">
    <property type="term" value="F:GTPase activator activity"/>
    <property type="evidence" value="ECO:0007669"/>
    <property type="project" value="UniProtKB-KW"/>
</dbReference>
<name>A0A553PCB0_TIGCA</name>
<protein>
    <recommendedName>
        <fullName evidence="9">Rab3-GAP regulatory subunit N-terminal domain-containing protein</fullName>
    </recommendedName>
</protein>
<accession>A0A553PCB0</accession>
<organism evidence="7 8">
    <name type="scientific">Tigriopus californicus</name>
    <name type="common">Marine copepod</name>
    <dbReference type="NCBI Taxonomy" id="6832"/>
    <lineage>
        <taxon>Eukaryota</taxon>
        <taxon>Metazoa</taxon>
        <taxon>Ecdysozoa</taxon>
        <taxon>Arthropoda</taxon>
        <taxon>Crustacea</taxon>
        <taxon>Multicrustacea</taxon>
        <taxon>Hexanauplia</taxon>
        <taxon>Copepoda</taxon>
        <taxon>Harpacticoida</taxon>
        <taxon>Harpacticidae</taxon>
        <taxon>Tigriopus</taxon>
    </lineage>
</organism>
<comment type="subcellular location">
    <subcellularLocation>
        <location evidence="1">Cytoplasm</location>
    </subcellularLocation>
</comment>
<dbReference type="OrthoDB" id="2019917at2759"/>
<gene>
    <name evidence="7" type="ORF">TCAL_08324</name>
</gene>
<keyword evidence="8" id="KW-1185">Reference proteome</keyword>
<keyword evidence="3" id="KW-0343">GTPase activation</keyword>
<dbReference type="Proteomes" id="UP000318571">
    <property type="component" value="Chromosome 2"/>
</dbReference>
<dbReference type="InterPro" id="IPR029257">
    <property type="entry name" value="RAB3GAP2_C"/>
</dbReference>
<dbReference type="Pfam" id="PF14655">
    <property type="entry name" value="RAB3GAP2_N"/>
    <property type="match status" value="1"/>
</dbReference>
<feature type="domain" description="Rab3-GAP regulatory subunit N-terminal" evidence="5">
    <location>
        <begin position="55"/>
        <end position="423"/>
    </location>
</feature>
<dbReference type="InterPro" id="IPR026059">
    <property type="entry name" value="Rab3GAP2"/>
</dbReference>
<evidence type="ECO:0000313" key="8">
    <source>
        <dbReference type="Proteomes" id="UP000318571"/>
    </source>
</evidence>
<comment type="caution">
    <text evidence="7">The sequence shown here is derived from an EMBL/GenBank/DDBJ whole genome shotgun (WGS) entry which is preliminary data.</text>
</comment>
<evidence type="ECO:0000256" key="3">
    <source>
        <dbReference type="ARBA" id="ARBA00022468"/>
    </source>
</evidence>
<evidence type="ECO:0000256" key="4">
    <source>
        <dbReference type="ARBA" id="ARBA00022490"/>
    </source>
</evidence>
<dbReference type="Pfam" id="PF14656">
    <property type="entry name" value="RAB3GAP2_C"/>
    <property type="match status" value="1"/>
</dbReference>
<proteinExistence type="inferred from homology"/>
<keyword evidence="4" id="KW-0963">Cytoplasm</keyword>
<dbReference type="STRING" id="6832.A0A553PCB0"/>
<evidence type="ECO:0000259" key="6">
    <source>
        <dbReference type="Pfam" id="PF14656"/>
    </source>
</evidence>
<dbReference type="AlphaFoldDB" id="A0A553PCB0"/>
<dbReference type="PANTHER" id="PTHR12472">
    <property type="entry name" value="RAB3-GAP REGULATORY DOMAIN"/>
    <property type="match status" value="1"/>
</dbReference>
<dbReference type="EMBL" id="VCGU01000005">
    <property type="protein sequence ID" value="TRY75325.1"/>
    <property type="molecule type" value="Genomic_DNA"/>
</dbReference>
<evidence type="ECO:0008006" key="9">
    <source>
        <dbReference type="Google" id="ProtNLM"/>
    </source>
</evidence>
<comment type="similarity">
    <text evidence="2">Belongs to the Rab3-GAP regulatory subunit family.</text>
</comment>
<dbReference type="PANTHER" id="PTHR12472:SF0">
    <property type="entry name" value="RAB3 GTPASE-ACTIVATING PROTEIN NON-CATALYTIC SUBUNIT"/>
    <property type="match status" value="1"/>
</dbReference>
<dbReference type="GO" id="GO:0005737">
    <property type="term" value="C:cytoplasm"/>
    <property type="evidence" value="ECO:0007669"/>
    <property type="project" value="UniProtKB-SubCell"/>
</dbReference>
<evidence type="ECO:0000256" key="1">
    <source>
        <dbReference type="ARBA" id="ARBA00004496"/>
    </source>
</evidence>
<dbReference type="InterPro" id="IPR032839">
    <property type="entry name" value="RAB3GAP_N"/>
</dbReference>
<evidence type="ECO:0000313" key="7">
    <source>
        <dbReference type="EMBL" id="TRY75325.1"/>
    </source>
</evidence>
<feature type="domain" description="Rab3GAP regulatory subunit C-terminal" evidence="6">
    <location>
        <begin position="819"/>
        <end position="1188"/>
    </location>
</feature>
<evidence type="ECO:0000259" key="5">
    <source>
        <dbReference type="Pfam" id="PF14655"/>
    </source>
</evidence>
<reference evidence="7 8" key="1">
    <citation type="journal article" date="2018" name="Nat. Ecol. Evol.">
        <title>Genomic signatures of mitonuclear coevolution across populations of Tigriopus californicus.</title>
        <authorList>
            <person name="Barreto F.S."/>
            <person name="Watson E.T."/>
            <person name="Lima T.G."/>
            <person name="Willett C.S."/>
            <person name="Edmands S."/>
            <person name="Li W."/>
            <person name="Burton R.S."/>
        </authorList>
    </citation>
    <scope>NUCLEOTIDE SEQUENCE [LARGE SCALE GENOMIC DNA]</scope>
    <source>
        <strain evidence="7 8">San Diego</strain>
    </source>
</reference>